<dbReference type="Gene3D" id="3.10.10.10">
    <property type="entry name" value="HIV Type 1 Reverse Transcriptase, subunit A, domain 1"/>
    <property type="match status" value="1"/>
</dbReference>
<keyword evidence="2" id="KW-0808">Transferase</keyword>
<feature type="domain" description="Integrase catalytic" evidence="19">
    <location>
        <begin position="1199"/>
        <end position="1363"/>
    </location>
</feature>
<sequence>MEPIPTTRGNATYWSRTPVENAESSGLNHLTKAPSQSLSLKPVCPKSYHPRICTTMADATRLATMNKQIDEQRTATEALTSQMEKLMQSQTQIDKLLQSQQKLEALVTAIVSHNGGRAPDPNLAASGDLTSSSSQTPKPPDPPDLSKSGQFSVGKRPLEEDRATVHPNGLITRLSKVGFPSFDGNGLRGWLYRCEQFFSLDGTPPEMRVRYASMHMEGKALEWHHNYMRDRFDMFPSWSEYVVDLSARFAELVDDPLAELVNVKQGGDSVEVFWEKFECARTRLSLPMPHALSIFLTNLNPHLALQARQFKVTTVTEAARIAKLHESALLQTPTKPPQRAPFSPYSKPNNQPYNKSSNTTALLPTPRFTENPKTLPYKPNNTNKPTRKFTYDEMQERRTKGLCMFCDEPYTPGHHLKHRKSQIFVMECEEDDLDDEQEVNATVEEEDAVVNPNEEQPTISANALNGSTTFNCMRLMGQYGKHKLHIFVDPGSTHNFIDIKVAKEINCKLEGTRPMTVDAALGGKTVTLFRSKDFTWRMQGYSFTTEVRTLPLDHWDIVLGVQWLATLGPILWDFTYLRMEFTLNGAKYILRGTAKAGCKVIKGNKLNKILSQEPQVAFLQLYDPESATSVGASLSHIAVDESTSLSDATLQALLEAYEDLFIEPTGLPPFRKGFDHQIPVEAGASPVSLRPYRYNSIQKDIIDRMVREMLSQGIIQNSSSPYASPVVLVKKKDGSWRLCVDYRGVNKQTIKDKYPIPLLEDLLDELGGSTYFSKLDLRAGFHQIRMHPHDVYKTAFKTHAGHYEYLVMPFGLTNVPCTFQGLMNQVFRHIARKYVLVFFDDILVYSPTWEQHLQHLEEVFAVLRKHQLFLKPSKCTFGATVVEYLGHFISAAGVSTDPSKIKAVEQWPTPITQKQLRSFLGLTNYYRRFIQGYSIIARPLTNMLKKDGFLWCSEAAAAFDALKSALTSSPVLALPDFGKDFVIETDASNSGIGAVLMQDNHPICYISRALGPRHQALSVYEKELMAVVHAVTTPFQHMWLSKLMGYTYEIQYKQGKENHAADALSRVTGAQLLSITLSHAHEGLFDSIQLLWQSDPHLSKVISDIKSNPASHPAYSFVNEELRRKGKLVVGNDAAVKLHILKWMHDSVSGGHSGRDATLQRIKALFYWSKMSLEVQNYIRNCQICQKNKYDLAASPGLLQPLPVPNGVWECISMDFIEGLPPSAGKHCILVVIDRLSKNAHFMALSHPYTAIEVAQAYLDNVFKLHGMPKDITSDRDPTFLSEVWRELFRVHGVDLRFSTAYHPQTDGQTEVTNKTLETYLRCMTADAPQTWSKWLPLAEWWYNTTFHSAIKCTPFEIVYGQPPPVHLPYLPGESSSVVVDRSLQKREELIAMLKFHLLRAQNRMKQYADSHRSQREFQVGDFVYLKLQPYRQQSLKTKGVPHKLSPRFYGPFRVTDKVGTVAYKLELPQGTAIHNVFHVSQLKLCPNPPSEAPVMPQYLTDVGNAKEPEAILEKKMVNRQNQAVTKVLVQWKGEPPSKATWEFYKDFITKHPTFHP</sequence>
<evidence type="ECO:0000256" key="2">
    <source>
        <dbReference type="ARBA" id="ARBA00022679"/>
    </source>
</evidence>
<dbReference type="CDD" id="cd00303">
    <property type="entry name" value="retropepsin_like"/>
    <property type="match status" value="1"/>
</dbReference>
<name>K4FR64_ARAHA</name>
<dbReference type="FunFam" id="3.30.70.270:FF:000020">
    <property type="entry name" value="Transposon Tf2-6 polyprotein-like Protein"/>
    <property type="match status" value="1"/>
</dbReference>
<organism evidence="20">
    <name type="scientific">Arabidopsis halleri</name>
    <dbReference type="NCBI Taxonomy" id="81970"/>
    <lineage>
        <taxon>Eukaryota</taxon>
        <taxon>Viridiplantae</taxon>
        <taxon>Streptophyta</taxon>
        <taxon>Embryophyta</taxon>
        <taxon>Tracheophyta</taxon>
        <taxon>Spermatophyta</taxon>
        <taxon>Magnoliopsida</taxon>
        <taxon>eudicotyledons</taxon>
        <taxon>Gunneridae</taxon>
        <taxon>Pentapetalae</taxon>
        <taxon>rosids</taxon>
        <taxon>malvids</taxon>
        <taxon>Brassicales</taxon>
        <taxon>Brassicaceae</taxon>
        <taxon>Camelineae</taxon>
        <taxon>Arabidopsis</taxon>
    </lineage>
</organism>
<keyword evidence="8" id="KW-0378">Hydrolase</keyword>
<dbReference type="GO" id="GO:0003887">
    <property type="term" value="F:DNA-directed DNA polymerase activity"/>
    <property type="evidence" value="ECO:0007669"/>
    <property type="project" value="UniProtKB-KW"/>
</dbReference>
<evidence type="ECO:0000256" key="4">
    <source>
        <dbReference type="ARBA" id="ARBA00022722"/>
    </source>
</evidence>
<dbReference type="SUPFAM" id="SSF53098">
    <property type="entry name" value="Ribonuclease H-like"/>
    <property type="match status" value="1"/>
</dbReference>
<evidence type="ECO:0000256" key="5">
    <source>
        <dbReference type="ARBA" id="ARBA00022723"/>
    </source>
</evidence>
<dbReference type="Pfam" id="PF00665">
    <property type="entry name" value="rve"/>
    <property type="match status" value="1"/>
</dbReference>
<dbReference type="GO" id="GO:0004190">
    <property type="term" value="F:aspartic-type endopeptidase activity"/>
    <property type="evidence" value="ECO:0007669"/>
    <property type="project" value="UniProtKB-KW"/>
</dbReference>
<keyword evidence="13" id="KW-0238">DNA-binding</keyword>
<feature type="domain" description="Chromo" evidence="17">
    <location>
        <begin position="1507"/>
        <end position="1557"/>
    </location>
</feature>
<keyword evidence="7" id="KW-0255">Endonuclease</keyword>
<dbReference type="InterPro" id="IPR050951">
    <property type="entry name" value="Retrovirus_Pol_polyprotein"/>
</dbReference>
<dbReference type="InterPro" id="IPR016197">
    <property type="entry name" value="Chromo-like_dom_sf"/>
</dbReference>
<dbReference type="GO" id="GO:0015074">
    <property type="term" value="P:DNA integration"/>
    <property type="evidence" value="ECO:0007669"/>
    <property type="project" value="UniProtKB-KW"/>
</dbReference>
<dbReference type="Pfam" id="PF00078">
    <property type="entry name" value="RVT_1"/>
    <property type="match status" value="1"/>
</dbReference>
<evidence type="ECO:0000256" key="12">
    <source>
        <dbReference type="ARBA" id="ARBA00022932"/>
    </source>
</evidence>
<dbReference type="CDD" id="cd01647">
    <property type="entry name" value="RT_LTR"/>
    <property type="match status" value="1"/>
</dbReference>
<protein>
    <recommendedName>
        <fullName evidence="21">Retroelement pol polyprotein</fullName>
    </recommendedName>
</protein>
<dbReference type="Gene3D" id="1.10.340.70">
    <property type="match status" value="1"/>
</dbReference>
<dbReference type="Gene3D" id="3.30.70.270">
    <property type="match status" value="2"/>
</dbReference>
<dbReference type="PANTHER" id="PTHR37984:SF5">
    <property type="entry name" value="PROTEIN NYNRIN-LIKE"/>
    <property type="match status" value="1"/>
</dbReference>
<evidence type="ECO:0000256" key="10">
    <source>
        <dbReference type="ARBA" id="ARBA00022908"/>
    </source>
</evidence>
<dbReference type="Gene3D" id="3.30.420.10">
    <property type="entry name" value="Ribonuclease H-like superfamily/Ribonuclease H"/>
    <property type="match status" value="1"/>
</dbReference>
<dbReference type="InterPro" id="IPR043502">
    <property type="entry name" value="DNA/RNA_pol_sf"/>
</dbReference>
<keyword evidence="14" id="KW-0233">DNA recombination</keyword>
<dbReference type="InterPro" id="IPR036397">
    <property type="entry name" value="RNaseH_sf"/>
</dbReference>
<dbReference type="SUPFAM" id="SSF54160">
    <property type="entry name" value="Chromo domain-like"/>
    <property type="match status" value="1"/>
</dbReference>
<evidence type="ECO:0000256" key="13">
    <source>
        <dbReference type="ARBA" id="ARBA00023125"/>
    </source>
</evidence>
<dbReference type="FunFam" id="3.10.10.10:FF:000007">
    <property type="entry name" value="Retrovirus-related Pol polyprotein from transposon 17.6-like Protein"/>
    <property type="match status" value="1"/>
</dbReference>
<reference evidence="20" key="1">
    <citation type="journal article" date="2012" name="Genetics">
        <title>Independent FLC Mutations as Causes of Flowering-Time Variation in Arabidopsis thaliana and Capsella rubella.</title>
        <authorList>
            <person name="Guo Y.L."/>
            <person name="Todesco M."/>
            <person name="Hagmann J."/>
            <person name="Das S."/>
            <person name="Weigel D."/>
        </authorList>
    </citation>
    <scope>NUCLEOTIDE SEQUENCE</scope>
</reference>
<dbReference type="GO" id="GO:0046872">
    <property type="term" value="F:metal ion binding"/>
    <property type="evidence" value="ECO:0007669"/>
    <property type="project" value="UniProtKB-KW"/>
</dbReference>
<dbReference type="Pfam" id="PF08284">
    <property type="entry name" value="RVP_2"/>
    <property type="match status" value="1"/>
</dbReference>
<dbReference type="PROSITE" id="PS50878">
    <property type="entry name" value="RT_POL"/>
    <property type="match status" value="1"/>
</dbReference>
<dbReference type="Pfam" id="PF03732">
    <property type="entry name" value="Retrotrans_gag"/>
    <property type="match status" value="1"/>
</dbReference>
<dbReference type="PROSITE" id="PS50013">
    <property type="entry name" value="CHROMO_2"/>
    <property type="match status" value="1"/>
</dbReference>
<evidence type="ECO:0000256" key="15">
    <source>
        <dbReference type="ARBA" id="ARBA00023268"/>
    </source>
</evidence>
<keyword evidence="5" id="KW-0479">Metal-binding</keyword>
<dbReference type="InterPro" id="IPR001584">
    <property type="entry name" value="Integrase_cat-core"/>
</dbReference>
<keyword evidence="15" id="KW-0511">Multifunctional enzyme</keyword>
<dbReference type="InterPro" id="IPR041577">
    <property type="entry name" value="RT_RNaseH_2"/>
</dbReference>
<keyword evidence="4" id="KW-0540">Nuclease</keyword>
<evidence type="ECO:0000259" key="18">
    <source>
        <dbReference type="PROSITE" id="PS50878"/>
    </source>
</evidence>
<keyword evidence="6" id="KW-0064">Aspartyl protease</keyword>
<dbReference type="PANTHER" id="PTHR37984">
    <property type="entry name" value="PROTEIN CBG26694"/>
    <property type="match status" value="1"/>
</dbReference>
<gene>
    <name evidence="20" type="ORF">11M19.5</name>
</gene>
<accession>K4FR64</accession>
<dbReference type="Pfam" id="PF17921">
    <property type="entry name" value="Integrase_H2C2"/>
    <property type="match status" value="1"/>
</dbReference>
<evidence type="ECO:0000256" key="9">
    <source>
        <dbReference type="ARBA" id="ARBA00022842"/>
    </source>
</evidence>
<evidence type="ECO:0000256" key="14">
    <source>
        <dbReference type="ARBA" id="ARBA00023172"/>
    </source>
</evidence>
<dbReference type="InterPro" id="IPR005162">
    <property type="entry name" value="Retrotrans_gag_dom"/>
</dbReference>
<dbReference type="GO" id="GO:0004519">
    <property type="term" value="F:endonuclease activity"/>
    <property type="evidence" value="ECO:0007669"/>
    <property type="project" value="UniProtKB-KW"/>
</dbReference>
<dbReference type="InterPro" id="IPR056924">
    <property type="entry name" value="SH3_Tf2-1"/>
</dbReference>
<dbReference type="SUPFAM" id="SSF50630">
    <property type="entry name" value="Acid proteases"/>
    <property type="match status" value="1"/>
</dbReference>
<keyword evidence="12" id="KW-0239">DNA-directed DNA polymerase</keyword>
<dbReference type="InterPro" id="IPR043128">
    <property type="entry name" value="Rev_trsase/Diguanyl_cyclase"/>
</dbReference>
<dbReference type="InterPro" id="IPR012337">
    <property type="entry name" value="RNaseH-like_sf"/>
</dbReference>
<dbReference type="GO" id="GO:0006508">
    <property type="term" value="P:proteolysis"/>
    <property type="evidence" value="ECO:0007669"/>
    <property type="project" value="UniProtKB-KW"/>
</dbReference>
<reference evidence="20" key="2">
    <citation type="submission" date="2012-05" db="EMBL/GenBank/DDBJ databases">
        <authorList>
            <person name="Savar N.S."/>
            <person name="Jahanian-Najafabadi A."/>
            <person name="Bouzari S."/>
        </authorList>
    </citation>
    <scope>NUCLEOTIDE SEQUENCE</scope>
</reference>
<dbReference type="EMBL" id="JX003246">
    <property type="protein sequence ID" value="AFJ66186.1"/>
    <property type="molecule type" value="Genomic_DNA"/>
</dbReference>
<feature type="compositionally biased region" description="Polar residues" evidence="16">
    <location>
        <begin position="346"/>
        <end position="362"/>
    </location>
</feature>
<feature type="region of interest" description="Disordered" evidence="16">
    <location>
        <begin position="115"/>
        <end position="164"/>
    </location>
</feature>
<evidence type="ECO:0000256" key="8">
    <source>
        <dbReference type="ARBA" id="ARBA00022801"/>
    </source>
</evidence>
<keyword evidence="3" id="KW-0548">Nucleotidyltransferase</keyword>
<keyword evidence="10" id="KW-0229">DNA integration</keyword>
<keyword evidence="9" id="KW-0460">Magnesium</keyword>
<proteinExistence type="predicted"/>
<evidence type="ECO:0000256" key="6">
    <source>
        <dbReference type="ARBA" id="ARBA00022750"/>
    </source>
</evidence>
<evidence type="ECO:0000256" key="3">
    <source>
        <dbReference type="ARBA" id="ARBA00022695"/>
    </source>
</evidence>
<feature type="domain" description="Reverse transcriptase" evidence="18">
    <location>
        <begin position="710"/>
        <end position="889"/>
    </location>
</feature>
<dbReference type="InterPro" id="IPR041588">
    <property type="entry name" value="Integrase_H2C2"/>
</dbReference>
<dbReference type="InterPro" id="IPR021109">
    <property type="entry name" value="Peptidase_aspartic_dom_sf"/>
</dbReference>
<dbReference type="InterPro" id="IPR000953">
    <property type="entry name" value="Chromo/chromo_shadow_dom"/>
</dbReference>
<evidence type="ECO:0000259" key="19">
    <source>
        <dbReference type="PROSITE" id="PS50994"/>
    </source>
</evidence>
<dbReference type="Gene3D" id="2.40.70.10">
    <property type="entry name" value="Acid Proteases"/>
    <property type="match status" value="1"/>
</dbReference>
<dbReference type="SUPFAM" id="SSF56672">
    <property type="entry name" value="DNA/RNA polymerases"/>
    <property type="match status" value="1"/>
</dbReference>
<dbReference type="InterPro" id="IPR000477">
    <property type="entry name" value="RT_dom"/>
</dbReference>
<dbReference type="GO" id="GO:0006310">
    <property type="term" value="P:DNA recombination"/>
    <property type="evidence" value="ECO:0007669"/>
    <property type="project" value="UniProtKB-KW"/>
</dbReference>
<evidence type="ECO:0000256" key="16">
    <source>
        <dbReference type="SAM" id="MobiDB-lite"/>
    </source>
</evidence>
<dbReference type="GO" id="GO:0003964">
    <property type="term" value="F:RNA-directed DNA polymerase activity"/>
    <property type="evidence" value="ECO:0007669"/>
    <property type="project" value="UniProtKB-KW"/>
</dbReference>
<keyword evidence="1" id="KW-0645">Protease</keyword>
<dbReference type="GO" id="GO:0003677">
    <property type="term" value="F:DNA binding"/>
    <property type="evidence" value="ECO:0007669"/>
    <property type="project" value="UniProtKB-KW"/>
</dbReference>
<evidence type="ECO:0008006" key="21">
    <source>
        <dbReference type="Google" id="ProtNLM"/>
    </source>
</evidence>
<evidence type="ECO:0000259" key="17">
    <source>
        <dbReference type="PROSITE" id="PS50013"/>
    </source>
</evidence>
<evidence type="ECO:0000313" key="20">
    <source>
        <dbReference type="EMBL" id="AFJ66186.1"/>
    </source>
</evidence>
<evidence type="ECO:0000256" key="1">
    <source>
        <dbReference type="ARBA" id="ARBA00022670"/>
    </source>
</evidence>
<dbReference type="CDD" id="cd09274">
    <property type="entry name" value="RNase_HI_RT_Ty3"/>
    <property type="match status" value="1"/>
</dbReference>
<feature type="region of interest" description="Disordered" evidence="16">
    <location>
        <begin position="328"/>
        <end position="387"/>
    </location>
</feature>
<keyword evidence="11" id="KW-0695">RNA-directed DNA polymerase</keyword>
<dbReference type="Pfam" id="PF17919">
    <property type="entry name" value="RT_RNaseH_2"/>
    <property type="match status" value="1"/>
</dbReference>
<dbReference type="PROSITE" id="PS50994">
    <property type="entry name" value="INTEGRASE"/>
    <property type="match status" value="1"/>
</dbReference>
<evidence type="ECO:0000256" key="7">
    <source>
        <dbReference type="ARBA" id="ARBA00022759"/>
    </source>
</evidence>
<evidence type="ECO:0000256" key="11">
    <source>
        <dbReference type="ARBA" id="ARBA00022918"/>
    </source>
</evidence>
<dbReference type="Pfam" id="PF24626">
    <property type="entry name" value="SH3_Tf2-1"/>
    <property type="match status" value="1"/>
</dbReference>